<dbReference type="GO" id="GO:0005524">
    <property type="term" value="F:ATP binding"/>
    <property type="evidence" value="ECO:0007669"/>
    <property type="project" value="UniProtKB-UniRule"/>
</dbReference>
<comment type="similarity">
    <text evidence="1">Belongs to the helicase family. UvrD subfamily.</text>
</comment>
<evidence type="ECO:0000256" key="4">
    <source>
        <dbReference type="ARBA" id="ARBA00022806"/>
    </source>
</evidence>
<accession>A0A0L0NX03</accession>
<dbReference type="Pfam" id="PF13361">
    <property type="entry name" value="UvrD_C"/>
    <property type="match status" value="2"/>
</dbReference>
<feature type="domain" description="UvrD-like helicase ATP-binding" evidence="13">
    <location>
        <begin position="13"/>
        <end position="319"/>
    </location>
</feature>
<evidence type="ECO:0000256" key="1">
    <source>
        <dbReference type="ARBA" id="ARBA00009922"/>
    </source>
</evidence>
<dbReference type="GO" id="GO:0016787">
    <property type="term" value="F:hydrolase activity"/>
    <property type="evidence" value="ECO:0007669"/>
    <property type="project" value="UniProtKB-UniRule"/>
</dbReference>
<dbReference type="Pfam" id="PF00580">
    <property type="entry name" value="UvrD-helicase"/>
    <property type="match status" value="1"/>
</dbReference>
<dbReference type="AlphaFoldDB" id="A0A0L0NX03"/>
<evidence type="ECO:0000256" key="12">
    <source>
        <dbReference type="SAM" id="MobiDB-lite"/>
    </source>
</evidence>
<keyword evidence="4 11" id="KW-0347">Helicase</keyword>
<evidence type="ECO:0000256" key="6">
    <source>
        <dbReference type="ARBA" id="ARBA00023125"/>
    </source>
</evidence>
<dbReference type="VEuPathDB" id="FungiDB:CJJ07_000331"/>
<keyword evidence="3 11" id="KW-0378">Hydrolase</keyword>
<feature type="region of interest" description="Disordered" evidence="12">
    <location>
        <begin position="827"/>
        <end position="846"/>
    </location>
</feature>
<dbReference type="VEuPathDB" id="FungiDB:B9J08_004463"/>
<evidence type="ECO:0000256" key="8">
    <source>
        <dbReference type="ARBA" id="ARBA00034617"/>
    </source>
</evidence>
<protein>
    <recommendedName>
        <fullName evidence="9">DNA 3'-5' helicase</fullName>
        <ecNumber evidence="9">5.6.2.4</ecNumber>
    </recommendedName>
</protein>
<evidence type="ECO:0000259" key="14">
    <source>
        <dbReference type="PROSITE" id="PS51217"/>
    </source>
</evidence>
<reference evidence="16" key="1">
    <citation type="journal article" date="2015" name="BMC Genomics">
        <title>Draft genome of a commonly misdiagnosed multidrug resistant pathogen Candida auris.</title>
        <authorList>
            <person name="Chatterjee S."/>
            <person name="Alampalli S.V."/>
            <person name="Nageshan R.K."/>
            <person name="Chettiar S.T."/>
            <person name="Joshi S."/>
            <person name="Tatu U.S."/>
        </authorList>
    </citation>
    <scope>NUCLEOTIDE SEQUENCE [LARGE SCALE GENOMIC DNA]</scope>
    <source>
        <strain evidence="16">6684</strain>
    </source>
</reference>
<dbReference type="Gene3D" id="1.10.10.160">
    <property type="match status" value="1"/>
</dbReference>
<dbReference type="VEuPathDB" id="FungiDB:QG37_04400"/>
<comment type="catalytic activity">
    <reaction evidence="8">
        <text>Couples ATP hydrolysis with the unwinding of duplex DNA by translocating in the 3'-5' direction.</text>
        <dbReference type="EC" id="5.6.2.4"/>
    </reaction>
</comment>
<dbReference type="InterPro" id="IPR027417">
    <property type="entry name" value="P-loop_NTPase"/>
</dbReference>
<dbReference type="PROSITE" id="PS51217">
    <property type="entry name" value="UVRD_HELICASE_CTER"/>
    <property type="match status" value="1"/>
</dbReference>
<dbReference type="VEuPathDB" id="FungiDB:CJI96_0005483"/>
<evidence type="ECO:0000256" key="7">
    <source>
        <dbReference type="ARBA" id="ARBA00023235"/>
    </source>
</evidence>
<feature type="domain" description="UvrD-like helicase C-terminal" evidence="14">
    <location>
        <begin position="320"/>
        <end position="631"/>
    </location>
</feature>
<evidence type="ECO:0000256" key="2">
    <source>
        <dbReference type="ARBA" id="ARBA00022741"/>
    </source>
</evidence>
<keyword evidence="2 11" id="KW-0547">Nucleotide-binding</keyword>
<keyword evidence="6" id="KW-0238">DNA-binding</keyword>
<dbReference type="InterPro" id="IPR014016">
    <property type="entry name" value="UvrD-like_ATP-bd"/>
</dbReference>
<dbReference type="PANTHER" id="PTHR11070:SF2">
    <property type="entry name" value="ATP-DEPENDENT DNA HELICASE SRS2"/>
    <property type="match status" value="1"/>
</dbReference>
<dbReference type="VEuPathDB" id="FungiDB:CJJ09_004948"/>
<dbReference type="Gene3D" id="3.40.50.300">
    <property type="entry name" value="P-loop containing nucleotide triphosphate hydrolases"/>
    <property type="match status" value="2"/>
</dbReference>
<dbReference type="VEuPathDB" id="FungiDB:CJI97_004527"/>
<gene>
    <name evidence="15" type="ORF">QG37_04400</name>
</gene>
<dbReference type="GO" id="GO:0005634">
    <property type="term" value="C:nucleus"/>
    <property type="evidence" value="ECO:0007669"/>
    <property type="project" value="TreeGrafter"/>
</dbReference>
<dbReference type="EC" id="5.6.2.4" evidence="9"/>
<name>A0A0L0NX03_CANAR</name>
<dbReference type="InterPro" id="IPR014017">
    <property type="entry name" value="DNA_helicase_UvrD-like_C"/>
</dbReference>
<comment type="catalytic activity">
    <reaction evidence="10">
        <text>ATP + H2O = ADP + phosphate + H(+)</text>
        <dbReference type="Rhea" id="RHEA:13065"/>
        <dbReference type="ChEBI" id="CHEBI:15377"/>
        <dbReference type="ChEBI" id="CHEBI:15378"/>
        <dbReference type="ChEBI" id="CHEBI:30616"/>
        <dbReference type="ChEBI" id="CHEBI:43474"/>
        <dbReference type="ChEBI" id="CHEBI:456216"/>
        <dbReference type="EC" id="5.6.2.4"/>
    </reaction>
</comment>
<organism evidence="15 16">
    <name type="scientific">Candidozyma auris</name>
    <name type="common">Yeast</name>
    <name type="synonym">Candida auris</name>
    <dbReference type="NCBI Taxonomy" id="498019"/>
    <lineage>
        <taxon>Eukaryota</taxon>
        <taxon>Fungi</taxon>
        <taxon>Dikarya</taxon>
        <taxon>Ascomycota</taxon>
        <taxon>Saccharomycotina</taxon>
        <taxon>Pichiomycetes</taxon>
        <taxon>Metschnikowiaceae</taxon>
        <taxon>Candidozyma</taxon>
    </lineage>
</organism>
<evidence type="ECO:0000259" key="13">
    <source>
        <dbReference type="PROSITE" id="PS51198"/>
    </source>
</evidence>
<dbReference type="GO" id="GO:0043138">
    <property type="term" value="F:3'-5' DNA helicase activity"/>
    <property type="evidence" value="ECO:0007669"/>
    <property type="project" value="UniProtKB-EC"/>
</dbReference>
<evidence type="ECO:0000256" key="3">
    <source>
        <dbReference type="ARBA" id="ARBA00022801"/>
    </source>
</evidence>
<dbReference type="PANTHER" id="PTHR11070">
    <property type="entry name" value="UVRD / RECB / PCRA DNA HELICASE FAMILY MEMBER"/>
    <property type="match status" value="1"/>
</dbReference>
<proteinExistence type="inferred from homology"/>
<dbReference type="CDD" id="cd17932">
    <property type="entry name" value="DEXQc_UvrD"/>
    <property type="match status" value="1"/>
</dbReference>
<evidence type="ECO:0000256" key="9">
    <source>
        <dbReference type="ARBA" id="ARBA00034808"/>
    </source>
</evidence>
<evidence type="ECO:0000313" key="16">
    <source>
        <dbReference type="Proteomes" id="UP000037122"/>
    </source>
</evidence>
<feature type="binding site" evidence="11">
    <location>
        <begin position="34"/>
        <end position="41"/>
    </location>
    <ligand>
        <name>ATP</name>
        <dbReference type="ChEBI" id="CHEBI:30616"/>
    </ligand>
</feature>
<evidence type="ECO:0000256" key="11">
    <source>
        <dbReference type="PROSITE-ProRule" id="PRU00560"/>
    </source>
</evidence>
<dbReference type="Proteomes" id="UP000037122">
    <property type="component" value="Unassembled WGS sequence"/>
</dbReference>
<dbReference type="CDD" id="cd18807">
    <property type="entry name" value="SF1_C_UvrD"/>
    <property type="match status" value="1"/>
</dbReference>
<sequence>MRQRDVLARVFAGLNERQKQAVEASALGVLQIVAGPGTGKTKVLVARVAYLLLSDDIKPEHIIVTTFTKKAANEMLQRLKELLKGTEIAVERLLIGTFHSICYRIIQKYGSRIGMANFTIADERDSQQLLSEALEDISEDKWHVIDGLPESETNLYKSDNNQSYRGFSPKSIRKAITALKSKGLRVDQYKKQRQLNRLLEIVYDAYQSRLTKNKLLDFDDCLLYCHQILLNYPVLSHIEHTLVDEFQDTNEVQLQLMYLFAKGSLTDKNGQDNVTVVGDPDQSIYAFRNAQSANFDKMRQQYKNHRLRVITLEENYRSTSGILGLSETLMLQQQGRTGRNLRSQSACGLQPVYDKFNSSEREAAWVALQIKQAMKLPGFVHSDCAILVRSAYQTRALETELTRRMIPYYMVKGRAFWERKEVVAIMDYLRCVANENDRVALLRCVNFPKRGLGAKAIGDLEQSIDAQLAKDGNRLILGIMRGITDGDVACSLGPKAKDALQGFLNIIGKCREMLPDDIDGIPDLLEILDRMFMQLYNQSGLKKEFAENIDWELNIMEVKSQLLAFEMPEEDFLPDYLEEGEEPQPTEIEVTGAKFLQSFAASVRLFDNDPEQNDEDATPKVAISTIHGAKGLEWPIVFVPGVSEGLLPASFAMTDEDSVNEERRCFYVAVTRAKALLFLSSYIEEDGGNRWKAVVKHSRFLKGVSEELLRSLHFDNAETIEHLYQLLGKQLPESIRDVLQEFQSKDDGKLESQFNDYPVEFSTARDMPPSSTRPSLNRLNQRSAEYMNSVLLRKAPVRQQIKLYRPPRVEQDSAPLGSTELVSKGVKRAPTYIPSRPGSKKRLGMR</sequence>
<dbReference type="EMBL" id="LGST01000031">
    <property type="protein sequence ID" value="KND98508.1"/>
    <property type="molecule type" value="Genomic_DNA"/>
</dbReference>
<keyword evidence="7" id="KW-0413">Isomerase</keyword>
<dbReference type="Gene3D" id="1.10.486.10">
    <property type="entry name" value="PCRA, domain 4"/>
    <property type="match status" value="1"/>
</dbReference>
<evidence type="ECO:0000256" key="5">
    <source>
        <dbReference type="ARBA" id="ARBA00022840"/>
    </source>
</evidence>
<keyword evidence="5 11" id="KW-0067">ATP-binding</keyword>
<dbReference type="GO" id="GO:0003677">
    <property type="term" value="F:DNA binding"/>
    <property type="evidence" value="ECO:0007669"/>
    <property type="project" value="UniProtKB-KW"/>
</dbReference>
<dbReference type="SUPFAM" id="SSF52540">
    <property type="entry name" value="P-loop containing nucleoside triphosphate hydrolases"/>
    <property type="match status" value="1"/>
</dbReference>
<dbReference type="InterPro" id="IPR013986">
    <property type="entry name" value="DExx_box_DNA_helicase_dom_sf"/>
</dbReference>
<dbReference type="GO" id="GO:0000725">
    <property type="term" value="P:recombinational repair"/>
    <property type="evidence" value="ECO:0007669"/>
    <property type="project" value="TreeGrafter"/>
</dbReference>
<evidence type="ECO:0000313" key="15">
    <source>
        <dbReference type="EMBL" id="KND98508.1"/>
    </source>
</evidence>
<evidence type="ECO:0000256" key="10">
    <source>
        <dbReference type="ARBA" id="ARBA00048988"/>
    </source>
</evidence>
<comment type="caution">
    <text evidence="15">The sequence shown here is derived from an EMBL/GenBank/DDBJ whole genome shotgun (WGS) entry which is preliminary data.</text>
</comment>
<dbReference type="InterPro" id="IPR000212">
    <property type="entry name" value="DNA_helicase_UvrD/REP"/>
</dbReference>
<dbReference type="PROSITE" id="PS51198">
    <property type="entry name" value="UVRD_HELICASE_ATP_BIND"/>
    <property type="match status" value="1"/>
</dbReference>